<dbReference type="PANTHER" id="PTHR43022">
    <property type="entry name" value="PROTEIN SMF"/>
    <property type="match status" value="1"/>
</dbReference>
<dbReference type="SUPFAM" id="SSF102405">
    <property type="entry name" value="MCP/YpsA-like"/>
    <property type="match status" value="1"/>
</dbReference>
<gene>
    <name evidence="5" type="ORF">KTC_53690</name>
</gene>
<dbReference type="InterPro" id="IPR041614">
    <property type="entry name" value="DprA_WH"/>
</dbReference>
<comment type="similarity">
    <text evidence="1">Belongs to the DprA/Smf family.</text>
</comment>
<feature type="compositionally biased region" description="Low complexity" evidence="2">
    <location>
        <begin position="351"/>
        <end position="360"/>
    </location>
</feature>
<dbReference type="Pfam" id="PF17782">
    <property type="entry name" value="WHD_DprA"/>
    <property type="match status" value="1"/>
</dbReference>
<evidence type="ECO:0000256" key="1">
    <source>
        <dbReference type="ARBA" id="ARBA00006525"/>
    </source>
</evidence>
<evidence type="ECO:0000259" key="4">
    <source>
        <dbReference type="Pfam" id="PF17782"/>
    </source>
</evidence>
<evidence type="ECO:0000259" key="3">
    <source>
        <dbReference type="Pfam" id="PF02481"/>
    </source>
</evidence>
<dbReference type="InterPro" id="IPR003488">
    <property type="entry name" value="DprA"/>
</dbReference>
<dbReference type="InterPro" id="IPR057666">
    <property type="entry name" value="DrpA_SLOG"/>
</dbReference>
<proteinExistence type="inferred from homology"/>
<dbReference type="InterPro" id="IPR036388">
    <property type="entry name" value="WH-like_DNA-bd_sf"/>
</dbReference>
<dbReference type="PANTHER" id="PTHR43022:SF1">
    <property type="entry name" value="PROTEIN SMF"/>
    <property type="match status" value="1"/>
</dbReference>
<reference evidence="5" key="1">
    <citation type="submission" date="2018-12" db="EMBL/GenBank/DDBJ databases">
        <title>Novel natural products biosynthetic potential of the class Ktedonobacteria.</title>
        <authorList>
            <person name="Zheng Y."/>
            <person name="Saitou A."/>
            <person name="Wang C.M."/>
            <person name="Toyoda A."/>
            <person name="Minakuchi Y."/>
            <person name="Sekiguchi Y."/>
            <person name="Ueda K."/>
            <person name="Takano H."/>
            <person name="Sakai Y."/>
            <person name="Yokota A."/>
            <person name="Yabe S."/>
        </authorList>
    </citation>
    <scope>NUCLEOTIDE SEQUENCE</scope>
    <source>
        <strain evidence="5">COM3</strain>
    </source>
</reference>
<dbReference type="SUPFAM" id="SSF47781">
    <property type="entry name" value="RuvA domain 2-like"/>
    <property type="match status" value="1"/>
</dbReference>
<feature type="domain" description="Smf/DprA SLOG" evidence="3">
    <location>
        <begin position="103"/>
        <end position="314"/>
    </location>
</feature>
<dbReference type="SUPFAM" id="SSF46785">
    <property type="entry name" value="Winged helix' DNA-binding domain"/>
    <property type="match status" value="1"/>
</dbReference>
<dbReference type="EMBL" id="AP019376">
    <property type="protein sequence ID" value="BBH90618.1"/>
    <property type="molecule type" value="Genomic_DNA"/>
</dbReference>
<dbReference type="Gene3D" id="3.40.50.450">
    <property type="match status" value="1"/>
</dbReference>
<accession>A0A455ST10</accession>
<name>A0A455ST10_9CHLR</name>
<protein>
    <submittedName>
        <fullName evidence="5">DNA processing protein DprA</fullName>
    </submittedName>
</protein>
<evidence type="ECO:0000313" key="5">
    <source>
        <dbReference type="EMBL" id="BBH90618.1"/>
    </source>
</evidence>
<dbReference type="InterPro" id="IPR036390">
    <property type="entry name" value="WH_DNA-bd_sf"/>
</dbReference>
<organism evidence="5">
    <name type="scientific">Thermosporothrix sp. COM3</name>
    <dbReference type="NCBI Taxonomy" id="2490863"/>
    <lineage>
        <taxon>Bacteria</taxon>
        <taxon>Bacillati</taxon>
        <taxon>Chloroflexota</taxon>
        <taxon>Ktedonobacteria</taxon>
        <taxon>Ktedonobacterales</taxon>
        <taxon>Thermosporotrichaceae</taxon>
        <taxon>Thermosporothrix</taxon>
    </lineage>
</organism>
<dbReference type="AlphaFoldDB" id="A0A455ST10"/>
<sequence length="419" mass="45726">MGPMERLTMVVGEGKARYYPSQVLSLQELQYWIAFSRVRGIGPVRFRKLLTYFQDDVAAAWKADQRELQAAGLEPKTATSFLRQRGKIEPAQELERLDRRRIQVITWKDPTYPPLLREIDYAPPVLHVCGHLTEDDYNYTLAIVGTRSITTYGREVTDYFASQLATKMTIISGLALGVDTVAHTAALDAGGRTIAVLACGLDNIYPPQNYELARRIVESGQGALISAFPLGVRPDSGNFPARNHLISGLSLGVLVTEAPESSGALITTTSALNQGREVFAVPGNITSPSSRGTNKLIQDGAYPATCIEDIIHNLNLHNVPLLAPELPLPDTPNSSSTPQPKSPTPERPESPDSSPQSPISQADTEEERLLLALLGQEPIHIDELTRETDLTAAQVSAALTVLEIKGIIRQIGSMRYVLS</sequence>
<dbReference type="GO" id="GO:0009294">
    <property type="term" value="P:DNA-mediated transformation"/>
    <property type="evidence" value="ECO:0007669"/>
    <property type="project" value="InterPro"/>
</dbReference>
<dbReference type="Pfam" id="PF02481">
    <property type="entry name" value="DNA_processg_A"/>
    <property type="match status" value="1"/>
</dbReference>
<feature type="domain" description="DprA winged helix" evidence="4">
    <location>
        <begin position="355"/>
        <end position="410"/>
    </location>
</feature>
<evidence type="ECO:0000256" key="2">
    <source>
        <dbReference type="SAM" id="MobiDB-lite"/>
    </source>
</evidence>
<feature type="region of interest" description="Disordered" evidence="2">
    <location>
        <begin position="325"/>
        <end position="363"/>
    </location>
</feature>
<dbReference type="Gene3D" id="1.10.10.10">
    <property type="entry name" value="Winged helix-like DNA-binding domain superfamily/Winged helix DNA-binding domain"/>
    <property type="match status" value="1"/>
</dbReference>
<dbReference type="NCBIfam" id="TIGR00732">
    <property type="entry name" value="dprA"/>
    <property type="match status" value="1"/>
</dbReference>
<dbReference type="InterPro" id="IPR010994">
    <property type="entry name" value="RuvA_2-like"/>
</dbReference>